<dbReference type="Pfam" id="PF14528">
    <property type="entry name" value="LAGLIDADG_3"/>
    <property type="match status" value="2"/>
</dbReference>
<name>H6QAP6_PYROT</name>
<dbReference type="Proteomes" id="UP000009062">
    <property type="component" value="Chromosome"/>
</dbReference>
<dbReference type="eggNOG" id="arCOG03145">
    <property type="taxonomic scope" value="Archaea"/>
</dbReference>
<evidence type="ECO:0000313" key="3">
    <source>
        <dbReference type="Proteomes" id="UP000009062"/>
    </source>
</evidence>
<dbReference type="Gene3D" id="3.10.28.10">
    <property type="entry name" value="Homing endonucleases"/>
    <property type="match status" value="2"/>
</dbReference>
<evidence type="ECO:0000313" key="2">
    <source>
        <dbReference type="EMBL" id="AFA39672.1"/>
    </source>
</evidence>
<proteinExistence type="predicted"/>
<dbReference type="GO" id="GO:0004519">
    <property type="term" value="F:endonuclease activity"/>
    <property type="evidence" value="ECO:0007669"/>
    <property type="project" value="UniProtKB-KW"/>
</dbReference>
<keyword evidence="2" id="KW-0378">Hydrolase</keyword>
<accession>H6QAP6</accession>
<keyword evidence="2" id="KW-0540">Nuclease</keyword>
<dbReference type="InterPro" id="IPR004860">
    <property type="entry name" value="LAGLIDADG_dom"/>
</dbReference>
<dbReference type="KEGG" id="pog:Pogu_1645"/>
<sequence>MKTWDYLCGLVAADGHIDENGYITISQKDKRFVEKIVELLKDAGVQIRSVFYDKEAGVWKIKVKDYPFYHYLVSNGVPPGRKAHRIKPPSSAVDPLWYIAGFIDGDGWVEQVVKKAKGRTYYYIRIGLKTKSRDLRDWVLQALAGLGIRAHKADKKDGYEVHIDSADAWRIIPLLQNPSHLEKARSARDDRL</sequence>
<dbReference type="PROSITE" id="PS50819">
    <property type="entry name" value="INTEIN_ENDONUCLEASE"/>
    <property type="match status" value="1"/>
</dbReference>
<organism evidence="2 3">
    <name type="scientific">Pyrobaculum oguniense (strain DSM 13380 / JCM 10595 / TE7)</name>
    <dbReference type="NCBI Taxonomy" id="698757"/>
    <lineage>
        <taxon>Archaea</taxon>
        <taxon>Thermoproteota</taxon>
        <taxon>Thermoprotei</taxon>
        <taxon>Thermoproteales</taxon>
        <taxon>Thermoproteaceae</taxon>
        <taxon>Pyrobaculum</taxon>
    </lineage>
</organism>
<evidence type="ECO:0000259" key="1">
    <source>
        <dbReference type="PROSITE" id="PS50819"/>
    </source>
</evidence>
<reference evidence="2 3" key="1">
    <citation type="journal article" date="2012" name="Stand. Genomic Sci.">
        <title>Complete genome sequence of Pyrobaculum oguniense.</title>
        <authorList>
            <person name="Bernick D.L."/>
            <person name="Karplus K."/>
            <person name="Lui L.M."/>
            <person name="Coker J.K."/>
            <person name="Murphy J.N."/>
            <person name="Chan P.P."/>
            <person name="Cozen A.E."/>
            <person name="Lowe T.M."/>
        </authorList>
    </citation>
    <scope>NUCLEOTIDE SEQUENCE [LARGE SCALE GENOMIC DNA]</scope>
    <source>
        <strain evidence="2 3">TE7</strain>
    </source>
</reference>
<dbReference type="AlphaFoldDB" id="H6QAP6"/>
<dbReference type="InterPro" id="IPR004042">
    <property type="entry name" value="Intein_endonuc_central"/>
</dbReference>
<dbReference type="HOGENOM" id="CLU_1259145_0_0_2"/>
<dbReference type="InterPro" id="IPR027434">
    <property type="entry name" value="Homing_endonucl"/>
</dbReference>
<gene>
    <name evidence="2" type="ordered locus">Pogu_1645</name>
</gene>
<dbReference type="EMBL" id="CP003316">
    <property type="protein sequence ID" value="AFA39672.1"/>
    <property type="molecule type" value="Genomic_DNA"/>
</dbReference>
<protein>
    <submittedName>
        <fullName evidence="2">rRNA intron-encoded homing endonuclease I-PogI</fullName>
    </submittedName>
</protein>
<feature type="domain" description="DOD-type homing endonuclease" evidence="1">
    <location>
        <begin position="7"/>
        <end position="148"/>
    </location>
</feature>
<dbReference type="SUPFAM" id="SSF55608">
    <property type="entry name" value="Homing endonucleases"/>
    <property type="match status" value="2"/>
</dbReference>
<keyword evidence="3" id="KW-1185">Reference proteome</keyword>
<keyword evidence="2" id="KW-0255">Endonuclease</keyword>